<reference evidence="4" key="1">
    <citation type="submission" date="2014-02" db="EMBL/GenBank/DDBJ databases">
        <title>The Genome Sequence of Trichophyton rubrum (morphotype fischeri) CBS 288.86.</title>
        <authorList>
            <consortium name="The Broad Institute Genomics Platform"/>
            <person name="Cuomo C.A."/>
            <person name="White T.C."/>
            <person name="Graser Y."/>
            <person name="Martinez-Rossi N."/>
            <person name="Heitman J."/>
            <person name="Young S.K."/>
            <person name="Zeng Q."/>
            <person name="Gargeya S."/>
            <person name="Abouelleil A."/>
            <person name="Alvarado L."/>
            <person name="Chapman S.B."/>
            <person name="Gainer-Dewar J."/>
            <person name="Goldberg J."/>
            <person name="Griggs A."/>
            <person name="Gujja S."/>
            <person name="Hansen M."/>
            <person name="Howarth C."/>
            <person name="Imamovic A."/>
            <person name="Larimer J."/>
            <person name="Martinez D."/>
            <person name="Murphy C."/>
            <person name="Pearson M.D."/>
            <person name="Persinoti G."/>
            <person name="Poon T."/>
            <person name="Priest M."/>
            <person name="Roberts A.D."/>
            <person name="Saif S."/>
            <person name="Shea T.D."/>
            <person name="Sykes S.N."/>
            <person name="Wortman J."/>
            <person name="Nusbaum C."/>
            <person name="Birren B."/>
        </authorList>
    </citation>
    <scope>NUCLEOTIDE SEQUENCE [LARGE SCALE GENOMIC DNA]</scope>
    <source>
        <strain evidence="4">CBS 288.86</strain>
    </source>
</reference>
<dbReference type="SUPFAM" id="SSF53335">
    <property type="entry name" value="S-adenosyl-L-methionine-dependent methyltransferases"/>
    <property type="match status" value="1"/>
</dbReference>
<proteinExistence type="predicted"/>
<feature type="region of interest" description="Disordered" evidence="2">
    <location>
        <begin position="1"/>
        <end position="26"/>
    </location>
</feature>
<dbReference type="AlphaFoldDB" id="A0A022WF03"/>
<dbReference type="Pfam" id="PF01564">
    <property type="entry name" value="Spermine_synth"/>
    <property type="match status" value="1"/>
</dbReference>
<protein>
    <recommendedName>
        <fullName evidence="5">PABS domain-containing protein</fullName>
    </recommendedName>
</protein>
<keyword evidence="3" id="KW-0812">Transmembrane</keyword>
<gene>
    <name evidence="4" type="ORF">H103_00740</name>
</gene>
<dbReference type="Proteomes" id="UP000023758">
    <property type="component" value="Unassembled WGS sequence"/>
</dbReference>
<evidence type="ECO:0000256" key="2">
    <source>
        <dbReference type="SAM" id="MobiDB-lite"/>
    </source>
</evidence>
<feature type="transmembrane region" description="Helical" evidence="3">
    <location>
        <begin position="108"/>
        <end position="126"/>
    </location>
</feature>
<feature type="transmembrane region" description="Helical" evidence="3">
    <location>
        <begin position="199"/>
        <end position="222"/>
    </location>
</feature>
<feature type="transmembrane region" description="Helical" evidence="3">
    <location>
        <begin position="45"/>
        <end position="65"/>
    </location>
</feature>
<dbReference type="Gene3D" id="3.40.50.150">
    <property type="entry name" value="Vaccinia Virus protein VP39"/>
    <property type="match status" value="1"/>
</dbReference>
<evidence type="ECO:0000256" key="1">
    <source>
        <dbReference type="ARBA" id="ARBA00023115"/>
    </source>
</evidence>
<dbReference type="OrthoDB" id="2016285at2759"/>
<evidence type="ECO:0000313" key="4">
    <source>
        <dbReference type="EMBL" id="EZF56899.1"/>
    </source>
</evidence>
<dbReference type="PANTHER" id="PTHR43317">
    <property type="entry name" value="THERMOSPERMINE SYNTHASE ACAULIS5"/>
    <property type="match status" value="1"/>
</dbReference>
<keyword evidence="3" id="KW-1133">Transmembrane helix</keyword>
<feature type="transmembrane region" description="Helical" evidence="3">
    <location>
        <begin position="85"/>
        <end position="101"/>
    </location>
</feature>
<evidence type="ECO:0008006" key="5">
    <source>
        <dbReference type="Google" id="ProtNLM"/>
    </source>
</evidence>
<accession>A0A022WF03</accession>
<dbReference type="EMBL" id="KK207705">
    <property type="protein sequence ID" value="EZF56899.1"/>
    <property type="molecule type" value="Genomic_DNA"/>
</dbReference>
<dbReference type="PANTHER" id="PTHR43317:SF1">
    <property type="entry name" value="THERMOSPERMINE SYNTHASE ACAULIS5"/>
    <property type="match status" value="1"/>
</dbReference>
<keyword evidence="3" id="KW-0472">Membrane</keyword>
<evidence type="ECO:0000256" key="3">
    <source>
        <dbReference type="SAM" id="Phobius"/>
    </source>
</evidence>
<organism evidence="4">
    <name type="scientific">Trichophyton rubrum CBS 288.86</name>
    <dbReference type="NCBI Taxonomy" id="1215330"/>
    <lineage>
        <taxon>Eukaryota</taxon>
        <taxon>Fungi</taxon>
        <taxon>Dikarya</taxon>
        <taxon>Ascomycota</taxon>
        <taxon>Pezizomycotina</taxon>
        <taxon>Eurotiomycetes</taxon>
        <taxon>Eurotiomycetidae</taxon>
        <taxon>Onygenales</taxon>
        <taxon>Arthrodermataceae</taxon>
        <taxon>Trichophyton</taxon>
    </lineage>
</organism>
<feature type="transmembrane region" description="Helical" evidence="3">
    <location>
        <begin position="146"/>
        <end position="166"/>
    </location>
</feature>
<dbReference type="InterPro" id="IPR029063">
    <property type="entry name" value="SAM-dependent_MTases_sf"/>
</dbReference>
<keyword evidence="1" id="KW-0620">Polyamine biosynthesis</keyword>
<sequence>MAKSKSTPSKPAADESQPAASTPAAREAVRRPAAVAARKSSLPELFFAGAMGAAVIALAGAYSYASQLTLAPIYGSAPAGKYHNAVTLIAGGVGSLAHSLVQKHANPMVTLPILTFYIPTIQFFLFKFSYTLGPVLGPIITETLTFAPLVALSVVVPGVFIQKLNLSPRLKQGMEQGNIIAAYALFNATKTKLEQNMPYYLGTSLALTSIGLQFIIAAAQAILLPSKWIVLAIPSLLFTVMFNHHVPLPYNTGLLNASLKADNYTLLHRQESLTGYLSVLENTDAKFRVMRCGHSLLGGEWLPHLMTKDAKVSDPVFTVFTALEAVRLVKKDSHKPEKADWKKSALVIGLGIGTTPSAFAAHGINTTVVEIDPNVHQIAMDYFEFPKKVNTVIENAATFVHRARHETPVQKYDYIVHDVFTGGVEPLDLFTQDFMEGLDTLLDDEGVIAINYAGDIALPLAGLVVRAITSTFPSCRIFRDNKPLPGSSSRRDLTNMTIFCKKTPGTIKFRIPQPEDYLGTYSRKENLIPRLEFSPGSFARDTEGREDALGPSVPKELEYWQFQGAIGHWHVMRGVLPDTVWEKW</sequence>
<dbReference type="GO" id="GO:0006596">
    <property type="term" value="P:polyamine biosynthetic process"/>
    <property type="evidence" value="ECO:0007669"/>
    <property type="project" value="UniProtKB-KW"/>
</dbReference>
<dbReference type="NCBIfam" id="NF037959">
    <property type="entry name" value="MFS_SpdSyn"/>
    <property type="match status" value="1"/>
</dbReference>
<name>A0A022WF03_TRIRU</name>
<dbReference type="HOGENOM" id="CLU_017511_2_0_1"/>